<name>A0A8T0GL36_CERPU</name>
<dbReference type="Proteomes" id="UP000822688">
    <property type="component" value="Chromosome 10"/>
</dbReference>
<keyword evidence="2" id="KW-1185">Reference proteome</keyword>
<organism evidence="1 2">
    <name type="scientific">Ceratodon purpureus</name>
    <name type="common">Fire moss</name>
    <name type="synonym">Dicranum purpureum</name>
    <dbReference type="NCBI Taxonomy" id="3225"/>
    <lineage>
        <taxon>Eukaryota</taxon>
        <taxon>Viridiplantae</taxon>
        <taxon>Streptophyta</taxon>
        <taxon>Embryophyta</taxon>
        <taxon>Bryophyta</taxon>
        <taxon>Bryophytina</taxon>
        <taxon>Bryopsida</taxon>
        <taxon>Dicranidae</taxon>
        <taxon>Pseudoditrichales</taxon>
        <taxon>Ditrichaceae</taxon>
        <taxon>Ceratodon</taxon>
    </lineage>
</organism>
<evidence type="ECO:0000313" key="2">
    <source>
        <dbReference type="Proteomes" id="UP000822688"/>
    </source>
</evidence>
<accession>A0A8T0GL36</accession>
<dbReference type="EMBL" id="CM026431">
    <property type="protein sequence ID" value="KAG0558909.1"/>
    <property type="molecule type" value="Genomic_DNA"/>
</dbReference>
<protein>
    <submittedName>
        <fullName evidence="1">Uncharacterized protein</fullName>
    </submittedName>
</protein>
<proteinExistence type="predicted"/>
<comment type="caution">
    <text evidence="1">The sequence shown here is derived from an EMBL/GenBank/DDBJ whole genome shotgun (WGS) entry which is preliminary data.</text>
</comment>
<dbReference type="AlphaFoldDB" id="A0A8T0GL36"/>
<reference evidence="1" key="1">
    <citation type="submission" date="2020-06" db="EMBL/GenBank/DDBJ databases">
        <title>WGS assembly of Ceratodon purpureus strain R40.</title>
        <authorList>
            <person name="Carey S.B."/>
            <person name="Jenkins J."/>
            <person name="Shu S."/>
            <person name="Lovell J.T."/>
            <person name="Sreedasyam A."/>
            <person name="Maumus F."/>
            <person name="Tiley G.P."/>
            <person name="Fernandez-Pozo N."/>
            <person name="Barry K."/>
            <person name="Chen C."/>
            <person name="Wang M."/>
            <person name="Lipzen A."/>
            <person name="Daum C."/>
            <person name="Saski C.A."/>
            <person name="Payton A.C."/>
            <person name="Mcbreen J.C."/>
            <person name="Conrad R.E."/>
            <person name="Kollar L.M."/>
            <person name="Olsson S."/>
            <person name="Huttunen S."/>
            <person name="Landis J.B."/>
            <person name="Wickett N.J."/>
            <person name="Johnson M.G."/>
            <person name="Rensing S.A."/>
            <person name="Grimwood J."/>
            <person name="Schmutz J."/>
            <person name="Mcdaniel S.F."/>
        </authorList>
    </citation>
    <scope>NUCLEOTIDE SEQUENCE</scope>
    <source>
        <strain evidence="1">R40</strain>
    </source>
</reference>
<sequence length="147" mass="16926">MSMLDSCKVPEYLISTSDTIKNWMCINLAVQFAFCCKYFALILLSLSPSEFMLPFCEFTVSPALAVDDREFPLQTIEAFRSSQVHVTERNEFHRDVPAIPVELVVEFIILEPLDLWPGGSSFCEDWRGLLFRYRKQCCTEVSVFMST</sequence>
<gene>
    <name evidence="1" type="ORF">KC19_10G063900</name>
</gene>
<evidence type="ECO:0000313" key="1">
    <source>
        <dbReference type="EMBL" id="KAG0558909.1"/>
    </source>
</evidence>